<dbReference type="EMBL" id="JAUJLE010000656">
    <property type="protein sequence ID" value="KAK0951878.1"/>
    <property type="molecule type" value="Genomic_DNA"/>
</dbReference>
<name>A0AAN6H1K7_9PEZI</name>
<comment type="caution">
    <text evidence="2">The sequence shown here is derived from an EMBL/GenBank/DDBJ whole genome shotgun (WGS) entry which is preliminary data.</text>
</comment>
<feature type="non-terminal residue" evidence="2">
    <location>
        <position position="255"/>
    </location>
</feature>
<feature type="compositionally biased region" description="Polar residues" evidence="1">
    <location>
        <begin position="243"/>
        <end position="255"/>
    </location>
</feature>
<feature type="compositionally biased region" description="Basic and acidic residues" evidence="1">
    <location>
        <begin position="206"/>
        <end position="219"/>
    </location>
</feature>
<protein>
    <submittedName>
        <fullName evidence="2">Uncharacterized protein</fullName>
    </submittedName>
</protein>
<reference evidence="2" key="1">
    <citation type="submission" date="2023-06" db="EMBL/GenBank/DDBJ databases">
        <title>Black Yeasts Isolated from many extreme environments.</title>
        <authorList>
            <person name="Coleine C."/>
            <person name="Stajich J.E."/>
            <person name="Selbmann L."/>
        </authorList>
    </citation>
    <scope>NUCLEOTIDE SEQUENCE</scope>
    <source>
        <strain evidence="2">CCFEE 5200</strain>
    </source>
</reference>
<gene>
    <name evidence="2" type="ORF">LTR91_024737</name>
</gene>
<accession>A0AAN6H1K7</accession>
<proteinExistence type="predicted"/>
<dbReference type="AlphaFoldDB" id="A0AAN6H1K7"/>
<evidence type="ECO:0000313" key="3">
    <source>
        <dbReference type="Proteomes" id="UP001175353"/>
    </source>
</evidence>
<evidence type="ECO:0000256" key="1">
    <source>
        <dbReference type="SAM" id="MobiDB-lite"/>
    </source>
</evidence>
<dbReference type="Proteomes" id="UP001175353">
    <property type="component" value="Unassembled WGS sequence"/>
</dbReference>
<evidence type="ECO:0000313" key="2">
    <source>
        <dbReference type="EMBL" id="KAK0951878.1"/>
    </source>
</evidence>
<feature type="region of interest" description="Disordered" evidence="1">
    <location>
        <begin position="206"/>
        <end position="255"/>
    </location>
</feature>
<organism evidence="2 3">
    <name type="scientific">Friedmanniomyces endolithicus</name>
    <dbReference type="NCBI Taxonomy" id="329885"/>
    <lineage>
        <taxon>Eukaryota</taxon>
        <taxon>Fungi</taxon>
        <taxon>Dikarya</taxon>
        <taxon>Ascomycota</taxon>
        <taxon>Pezizomycotina</taxon>
        <taxon>Dothideomycetes</taxon>
        <taxon>Dothideomycetidae</taxon>
        <taxon>Mycosphaerellales</taxon>
        <taxon>Teratosphaeriaceae</taxon>
        <taxon>Friedmanniomyces</taxon>
    </lineage>
</organism>
<keyword evidence="3" id="KW-1185">Reference proteome</keyword>
<sequence>MDVTLEIDLDSTKPRHSYSSLVFCIALHHIRATGARHGSDELPPSSTCGQLIRARERALTPRNIRAGWAKAGLYPFNPARVLVDLPEQPADSLVQAAVLQQGSRSRNDVPHTPVTPISAEAVSALHDLIRKDALALDAASQQRLQRRLEKLTNATQLSFAERTLLQEQDQFLTSINNEAKVRRSTKTTIIGKARVMSYEDLQKARTDRSAKEAEKEARQSKKALKVNDSGARSRRRAAETDLMQETQSQQHVDAQ</sequence>